<feature type="transmembrane region" description="Helical" evidence="1">
    <location>
        <begin position="112"/>
        <end position="135"/>
    </location>
</feature>
<dbReference type="InterPro" id="IPR017496">
    <property type="entry name" value="Photo_alph_chp2"/>
</dbReference>
<name>A0A2R8AAE7_9RHOB</name>
<dbReference type="RefSeq" id="WP_108781761.1">
    <property type="nucleotide sequence ID" value="NZ_OMKW01000002.1"/>
</dbReference>
<sequence length="277" mass="30329">MLGPVGIAALVAIFAWWFSTGAILVLVRLADRLGGRAHLRATLLCLPFLAGGWWALIAGSGGTSVAHVYAGFLGALAVWGWFELAFLTGIITGPHMRPCPPNVPEWERFIRAWGTIAYSEIALLGSLLLLGVLVWNEPNSFGLWTFAVLFFARISAKLNVYLGVPNINFEFLPAPMRHLGSHFRVAPMNALFPVAITVMTLATGCFIERVIALEGAHEIGFTLLAALTALAALEHWAMVLPLQDAKLWRWMLALMETTGRQDAPTTRTRPSEDRHGF</sequence>
<keyword evidence="3" id="KW-1185">Reference proteome</keyword>
<evidence type="ECO:0000313" key="2">
    <source>
        <dbReference type="EMBL" id="SPF29030.1"/>
    </source>
</evidence>
<protein>
    <recommendedName>
        <fullName evidence="4">Photosynthetic complex assembly protein 2</fullName>
    </recommendedName>
</protein>
<dbReference type="Pfam" id="PF12291">
    <property type="entry name" value="DUF3623"/>
    <property type="match status" value="1"/>
</dbReference>
<dbReference type="NCBIfam" id="TIGR03055">
    <property type="entry name" value="photo_alph_chp2"/>
    <property type="match status" value="1"/>
</dbReference>
<accession>A0A2R8AAE7</accession>
<keyword evidence="1" id="KW-1133">Transmembrane helix</keyword>
<evidence type="ECO:0000256" key="1">
    <source>
        <dbReference type="SAM" id="Phobius"/>
    </source>
</evidence>
<dbReference type="Proteomes" id="UP000244932">
    <property type="component" value="Unassembled WGS sequence"/>
</dbReference>
<feature type="transmembrane region" description="Helical" evidence="1">
    <location>
        <begin position="6"/>
        <end position="27"/>
    </location>
</feature>
<dbReference type="OrthoDB" id="152369at2"/>
<organism evidence="2 3">
    <name type="scientific">Pontivivens insulae</name>
    <dbReference type="NCBI Taxonomy" id="1639689"/>
    <lineage>
        <taxon>Bacteria</taxon>
        <taxon>Pseudomonadati</taxon>
        <taxon>Pseudomonadota</taxon>
        <taxon>Alphaproteobacteria</taxon>
        <taxon>Rhodobacterales</taxon>
        <taxon>Paracoccaceae</taxon>
        <taxon>Pontivivens</taxon>
    </lineage>
</organism>
<gene>
    <name evidence="2" type="ORF">POI8812_01335</name>
</gene>
<dbReference type="AlphaFoldDB" id="A0A2R8AAE7"/>
<keyword evidence="1" id="KW-0472">Membrane</keyword>
<keyword evidence="1" id="KW-0812">Transmembrane</keyword>
<proteinExistence type="predicted"/>
<feature type="transmembrane region" description="Helical" evidence="1">
    <location>
        <begin position="185"/>
        <end position="207"/>
    </location>
</feature>
<reference evidence="2 3" key="1">
    <citation type="submission" date="2018-03" db="EMBL/GenBank/DDBJ databases">
        <authorList>
            <person name="Keele B.F."/>
        </authorList>
    </citation>
    <scope>NUCLEOTIDE SEQUENCE [LARGE SCALE GENOMIC DNA]</scope>
    <source>
        <strain evidence="2 3">CeCT 8812</strain>
    </source>
</reference>
<evidence type="ECO:0000313" key="3">
    <source>
        <dbReference type="Proteomes" id="UP000244932"/>
    </source>
</evidence>
<feature type="transmembrane region" description="Helical" evidence="1">
    <location>
        <begin position="39"/>
        <end position="57"/>
    </location>
</feature>
<feature type="transmembrane region" description="Helical" evidence="1">
    <location>
        <begin position="219"/>
        <end position="242"/>
    </location>
</feature>
<evidence type="ECO:0008006" key="4">
    <source>
        <dbReference type="Google" id="ProtNLM"/>
    </source>
</evidence>
<dbReference type="EMBL" id="OMKW01000002">
    <property type="protein sequence ID" value="SPF29030.1"/>
    <property type="molecule type" value="Genomic_DNA"/>
</dbReference>
<feature type="transmembrane region" description="Helical" evidence="1">
    <location>
        <begin position="69"/>
        <end position="91"/>
    </location>
</feature>